<comment type="caution">
    <text evidence="2">The sequence shown here is derived from an EMBL/GenBank/DDBJ whole genome shotgun (WGS) entry which is preliminary data.</text>
</comment>
<protein>
    <submittedName>
        <fullName evidence="2">DUF3093 domain-containing protein</fullName>
    </submittedName>
</protein>
<keyword evidence="1" id="KW-0812">Transmembrane</keyword>
<dbReference type="Proteomes" id="UP001368654">
    <property type="component" value="Unassembled WGS sequence"/>
</dbReference>
<evidence type="ECO:0000256" key="1">
    <source>
        <dbReference type="SAM" id="Phobius"/>
    </source>
</evidence>
<keyword evidence="1" id="KW-1133">Transmembrane helix</keyword>
<evidence type="ECO:0000313" key="2">
    <source>
        <dbReference type="EMBL" id="MEJ1155515.1"/>
    </source>
</evidence>
<evidence type="ECO:0000313" key="3">
    <source>
        <dbReference type="Proteomes" id="UP001368654"/>
    </source>
</evidence>
<name>A0ABU8LV28_9MICO</name>
<organism evidence="2 3">
    <name type="scientific">Microbacterium marmarense</name>
    <dbReference type="NCBI Taxonomy" id="3122051"/>
    <lineage>
        <taxon>Bacteria</taxon>
        <taxon>Bacillati</taxon>
        <taxon>Actinomycetota</taxon>
        <taxon>Actinomycetes</taxon>
        <taxon>Micrococcales</taxon>
        <taxon>Microbacteriaceae</taxon>
        <taxon>Microbacterium</taxon>
    </lineage>
</organism>
<dbReference type="RefSeq" id="WP_337337948.1">
    <property type="nucleotide sequence ID" value="NZ_JBBDGL010000002.1"/>
</dbReference>
<reference evidence="2 3" key="1">
    <citation type="submission" date="2024-02" db="EMBL/GenBank/DDBJ databases">
        <authorList>
            <person name="Saticioglu I.B."/>
        </authorList>
    </citation>
    <scope>NUCLEOTIDE SEQUENCE [LARGE SCALE GENOMIC DNA]</scope>
    <source>
        <strain evidence="2 3">Mu-86</strain>
    </source>
</reference>
<dbReference type="EMBL" id="JBBDGL010000002">
    <property type="protein sequence ID" value="MEJ1155515.1"/>
    <property type="molecule type" value="Genomic_DNA"/>
</dbReference>
<feature type="transmembrane region" description="Helical" evidence="1">
    <location>
        <begin position="45"/>
        <end position="70"/>
    </location>
</feature>
<proteinExistence type="predicted"/>
<sequence length="162" mass="16959">MQNSTSSAGVGDYRERLGPSLWVLVSAGVVAPMAALVFAPLNTTLALVIGAALGLLTVVLLVSLAPVVSVENDVLRAGRAHISTELLGEPEVHSGESARHARGTGLDPRAWHLIRGGIDALVVVPNLDPEDPAPAWVICSRTPERLAAAIRRAQLTRSTPGR</sequence>
<keyword evidence="1" id="KW-0472">Membrane</keyword>
<keyword evidence="3" id="KW-1185">Reference proteome</keyword>
<dbReference type="Pfam" id="PF11292">
    <property type="entry name" value="DUF3093"/>
    <property type="match status" value="1"/>
</dbReference>
<accession>A0ABU8LV28</accession>
<feature type="transmembrane region" description="Helical" evidence="1">
    <location>
        <begin position="21"/>
        <end position="39"/>
    </location>
</feature>
<dbReference type="InterPro" id="IPR021443">
    <property type="entry name" value="DUF3093"/>
</dbReference>
<gene>
    <name evidence="2" type="ORF">WDU96_07875</name>
</gene>